<keyword evidence="2" id="KW-0489">Methyltransferase</keyword>
<dbReference type="PRINTS" id="PR00507">
    <property type="entry name" value="N12N6MTFRASE"/>
</dbReference>
<feature type="domain" description="MmeI-like DNA-methyltransferase" evidence="8">
    <location>
        <begin position="358"/>
        <end position="593"/>
    </location>
</feature>
<evidence type="ECO:0000256" key="4">
    <source>
        <dbReference type="ARBA" id="ARBA00047942"/>
    </source>
</evidence>
<evidence type="ECO:0000256" key="1">
    <source>
        <dbReference type="ARBA" id="ARBA00011900"/>
    </source>
</evidence>
<evidence type="ECO:0000259" key="5">
    <source>
        <dbReference type="Pfam" id="PF20464"/>
    </source>
</evidence>
<dbReference type="Pfam" id="PF20464">
    <property type="entry name" value="MmeI_N"/>
    <property type="match status" value="1"/>
</dbReference>
<dbReference type="InterPro" id="IPR046817">
    <property type="entry name" value="MmeI_N"/>
</dbReference>
<evidence type="ECO:0000256" key="3">
    <source>
        <dbReference type="ARBA" id="ARBA00022679"/>
    </source>
</evidence>
<evidence type="ECO:0000256" key="2">
    <source>
        <dbReference type="ARBA" id="ARBA00022603"/>
    </source>
</evidence>
<dbReference type="Pfam" id="PF20473">
    <property type="entry name" value="MmeI_Mtase"/>
    <property type="match status" value="1"/>
</dbReference>
<dbReference type="EMBL" id="BAABRV010000005">
    <property type="protein sequence ID" value="GAA5533979.1"/>
    <property type="molecule type" value="Genomic_DNA"/>
</dbReference>
<dbReference type="InterPro" id="IPR029063">
    <property type="entry name" value="SAM-dependent_MTases_sf"/>
</dbReference>
<name>A0ABP9XF39_9DEIO</name>
<dbReference type="PANTHER" id="PTHR33841:SF1">
    <property type="entry name" value="DNA METHYLTRANSFERASE A"/>
    <property type="match status" value="1"/>
</dbReference>
<sequence length="928" mass="102439">MQPQDFAQKWRTLAPKLTERAAYQEHWRDLCALLGEPTPSSDLTGEDYAFEKHVKKAGTGETGFADVFKRDHFIVEYKAQGKSLGKALQQALLYARELGNPPLLIVSDLTTIEIHSNFTGSSPRAIRITLDDIERDAPVGGDLTALSALRACFRDPGRLDPRQLRERVTQDATAKIGEVAQALNLRGIPQAQAAHFLMRVVFAMFAEDVGLLPRGLLTRVLKRAREYPDRSQGYFQDLFTAMQHGGEFWGEDVRHFNGGLFDDQAALGITREDADALLAAATLDWANVEPAIFGTLFENSLDAGTRSKRGAHYTAVRDILRLTEPVVMTPLRREWADVKAQADALAGKRGGKTAALEVVQAFHVRLSGMTVLDPSCGSGNFLVVALGQLLDLEQEVRSLGAELGAGPFAMPPLLHPRNLRGIEIEPFAHELASVSVWIAFFQWKAAHGGEWETPVLQRLNTIEQRDALLNPNGTEAAWPAAEFIIGNPPFLGEKRQRSSLGDAYVDQLRLAYKGRVPPTSDLVGYWVEKARTAIDAGRTRRAGLVTTNSLRQPKSLPVLRRVTETGAIFDAWADLPWVQDGAAVRVSIFSFDDGTEAHRAVHHLEGEGTPQEKTHSLEVPTIHADLTAGADLGRAQPLPENAGRSFQGVKLVGPFDLDAATAHSLLTHSNPDGVSNADVVKPYLDGDDVNQRRKDRWVIDFGTLERAEAERYVTPFALVEEKVRPFRQNTRRESTRLRWWRYGEARPAMRTALAPLSRFIVTSEVAKHRIFAWAQPGTVPSGSLVVIAADDDFTFGVLSSRLHALWALRRGQTLEDRPRYTPTTCFDTFPFPHPTTAQKAEVEKWARHLNTVREELLTSDSTATLTGLYNALAALRANRDAAHPVYGLLVAQERLDAAVAAAYGWEWPLGEDSVLARLLALNAERAGA</sequence>
<dbReference type="InterPro" id="IPR046816">
    <property type="entry name" value="MmeI_Mtase"/>
</dbReference>
<proteinExistence type="predicted"/>
<comment type="caution">
    <text evidence="9">The sequence shown here is derived from an EMBL/GenBank/DDBJ whole genome shotgun (WGS) entry which is preliminary data.</text>
</comment>
<evidence type="ECO:0000259" key="7">
    <source>
        <dbReference type="Pfam" id="PF20466"/>
    </source>
</evidence>
<dbReference type="InterPro" id="IPR046820">
    <property type="entry name" value="MmeI_TRD"/>
</dbReference>
<dbReference type="EC" id="2.1.1.72" evidence="1"/>
<dbReference type="Pfam" id="PF20466">
    <property type="entry name" value="MmeI_TRD"/>
    <property type="match status" value="1"/>
</dbReference>
<keyword evidence="3" id="KW-0808">Transferase</keyword>
<evidence type="ECO:0000259" key="6">
    <source>
        <dbReference type="Pfam" id="PF20465"/>
    </source>
</evidence>
<feature type="domain" description="MmeI-like N-terminal" evidence="5">
    <location>
        <begin position="1"/>
        <end position="183"/>
    </location>
</feature>
<dbReference type="SUPFAM" id="SSF53335">
    <property type="entry name" value="S-adenosyl-L-methionine-dependent methyltransferases"/>
    <property type="match status" value="1"/>
</dbReference>
<dbReference type="InterPro" id="IPR046819">
    <property type="entry name" value="MmeI_hel"/>
</dbReference>
<accession>A0ABP9XF39</accession>
<dbReference type="Proteomes" id="UP001404956">
    <property type="component" value="Unassembled WGS sequence"/>
</dbReference>
<gene>
    <name evidence="9" type="ORF">Dalu01_02387</name>
</gene>
<dbReference type="Pfam" id="PF20465">
    <property type="entry name" value="MmeI_hel"/>
    <property type="match status" value="1"/>
</dbReference>
<feature type="domain" description="MmeI-like helicase spacer" evidence="6">
    <location>
        <begin position="192"/>
        <end position="261"/>
    </location>
</feature>
<evidence type="ECO:0000313" key="10">
    <source>
        <dbReference type="Proteomes" id="UP001404956"/>
    </source>
</evidence>
<feature type="domain" description="MmeI-like target recognition" evidence="7">
    <location>
        <begin position="676"/>
        <end position="833"/>
    </location>
</feature>
<dbReference type="PANTHER" id="PTHR33841">
    <property type="entry name" value="DNA METHYLTRANSFERASE YEEA-RELATED"/>
    <property type="match status" value="1"/>
</dbReference>
<protein>
    <recommendedName>
        <fullName evidence="1">site-specific DNA-methyltransferase (adenine-specific)</fullName>
        <ecNumber evidence="1">2.1.1.72</ecNumber>
    </recommendedName>
</protein>
<comment type="catalytic activity">
    <reaction evidence="4">
        <text>a 2'-deoxyadenosine in DNA + S-adenosyl-L-methionine = an N(6)-methyl-2'-deoxyadenosine in DNA + S-adenosyl-L-homocysteine + H(+)</text>
        <dbReference type="Rhea" id="RHEA:15197"/>
        <dbReference type="Rhea" id="RHEA-COMP:12418"/>
        <dbReference type="Rhea" id="RHEA-COMP:12419"/>
        <dbReference type="ChEBI" id="CHEBI:15378"/>
        <dbReference type="ChEBI" id="CHEBI:57856"/>
        <dbReference type="ChEBI" id="CHEBI:59789"/>
        <dbReference type="ChEBI" id="CHEBI:90615"/>
        <dbReference type="ChEBI" id="CHEBI:90616"/>
        <dbReference type="EC" id="2.1.1.72"/>
    </reaction>
</comment>
<keyword evidence="10" id="KW-1185">Reference proteome</keyword>
<dbReference type="RefSeq" id="WP_345454890.1">
    <property type="nucleotide sequence ID" value="NZ_BAABRV010000005.1"/>
</dbReference>
<dbReference type="Gene3D" id="3.40.50.150">
    <property type="entry name" value="Vaccinia Virus protein VP39"/>
    <property type="match status" value="1"/>
</dbReference>
<evidence type="ECO:0000313" key="9">
    <source>
        <dbReference type="EMBL" id="GAA5533979.1"/>
    </source>
</evidence>
<dbReference type="InterPro" id="IPR050953">
    <property type="entry name" value="N4_N6_ade-DNA_methylase"/>
</dbReference>
<evidence type="ECO:0000259" key="8">
    <source>
        <dbReference type="Pfam" id="PF20473"/>
    </source>
</evidence>
<reference evidence="9 10" key="1">
    <citation type="submission" date="2024-02" db="EMBL/GenBank/DDBJ databases">
        <title>Deinococcus aluminii NBRC 112889.</title>
        <authorList>
            <person name="Ichikawa N."/>
            <person name="Katano-Makiyama Y."/>
            <person name="Hidaka K."/>
        </authorList>
    </citation>
    <scope>NUCLEOTIDE SEQUENCE [LARGE SCALE GENOMIC DNA]</scope>
    <source>
        <strain evidence="9 10">NBRC 112889</strain>
    </source>
</reference>
<organism evidence="9 10">
    <name type="scientific">Deinococcus aluminii</name>
    <dbReference type="NCBI Taxonomy" id="1656885"/>
    <lineage>
        <taxon>Bacteria</taxon>
        <taxon>Thermotogati</taxon>
        <taxon>Deinococcota</taxon>
        <taxon>Deinococci</taxon>
        <taxon>Deinococcales</taxon>
        <taxon>Deinococcaceae</taxon>
        <taxon>Deinococcus</taxon>
    </lineage>
</organism>